<proteinExistence type="predicted"/>
<keyword evidence="2" id="KW-1185">Reference proteome</keyword>
<gene>
    <name evidence="1" type="ORF">AVEN_96750_1</name>
</gene>
<reference evidence="1 2" key="1">
    <citation type="journal article" date="2019" name="Sci. Rep.">
        <title>Orb-weaving spider Araneus ventricosus genome elucidates the spidroin gene catalogue.</title>
        <authorList>
            <person name="Kono N."/>
            <person name="Nakamura H."/>
            <person name="Ohtoshi R."/>
            <person name="Moran D.A.P."/>
            <person name="Shinohara A."/>
            <person name="Yoshida Y."/>
            <person name="Fujiwara M."/>
            <person name="Mori M."/>
            <person name="Tomita M."/>
            <person name="Arakawa K."/>
        </authorList>
    </citation>
    <scope>NUCLEOTIDE SEQUENCE [LARGE SCALE GENOMIC DNA]</scope>
</reference>
<sequence>MLPLCLFLSSSRPCRCGFPMLYPLHLPKESVLLMDIQSRYPFFNLSRNDSCQSVRRRDVESSNGCDSGLLLELEVERWNSKNDL</sequence>
<protein>
    <submittedName>
        <fullName evidence="1">Uncharacterized protein</fullName>
    </submittedName>
</protein>
<comment type="caution">
    <text evidence="1">The sequence shown here is derived from an EMBL/GenBank/DDBJ whole genome shotgun (WGS) entry which is preliminary data.</text>
</comment>
<name>A0A4Y2KYU0_ARAVE</name>
<dbReference type="EMBL" id="BGPR01116502">
    <property type="protein sequence ID" value="GBN07230.1"/>
    <property type="molecule type" value="Genomic_DNA"/>
</dbReference>
<organism evidence="1 2">
    <name type="scientific">Araneus ventricosus</name>
    <name type="common">Orbweaver spider</name>
    <name type="synonym">Epeira ventricosa</name>
    <dbReference type="NCBI Taxonomy" id="182803"/>
    <lineage>
        <taxon>Eukaryota</taxon>
        <taxon>Metazoa</taxon>
        <taxon>Ecdysozoa</taxon>
        <taxon>Arthropoda</taxon>
        <taxon>Chelicerata</taxon>
        <taxon>Arachnida</taxon>
        <taxon>Araneae</taxon>
        <taxon>Araneomorphae</taxon>
        <taxon>Entelegynae</taxon>
        <taxon>Araneoidea</taxon>
        <taxon>Araneidae</taxon>
        <taxon>Araneus</taxon>
    </lineage>
</organism>
<accession>A0A4Y2KYU0</accession>
<dbReference type="AlphaFoldDB" id="A0A4Y2KYU0"/>
<evidence type="ECO:0000313" key="2">
    <source>
        <dbReference type="Proteomes" id="UP000499080"/>
    </source>
</evidence>
<dbReference type="Proteomes" id="UP000499080">
    <property type="component" value="Unassembled WGS sequence"/>
</dbReference>
<evidence type="ECO:0000313" key="1">
    <source>
        <dbReference type="EMBL" id="GBN07230.1"/>
    </source>
</evidence>